<keyword evidence="5" id="KW-1185">Reference proteome</keyword>
<dbReference type="Pfam" id="PF13812">
    <property type="entry name" value="PPR_3"/>
    <property type="match status" value="1"/>
</dbReference>
<dbReference type="InterPro" id="IPR011990">
    <property type="entry name" value="TPR-like_helical_dom_sf"/>
</dbReference>
<dbReference type="Gene3D" id="1.25.40.10">
    <property type="entry name" value="Tetratricopeptide repeat domain"/>
    <property type="match status" value="1"/>
</dbReference>
<evidence type="ECO:0000313" key="5">
    <source>
        <dbReference type="Proteomes" id="UP000654075"/>
    </source>
</evidence>
<gene>
    <name evidence="4" type="ORF">PGLA1383_LOCUS44890</name>
</gene>
<dbReference type="EMBL" id="CAJNNV010029357">
    <property type="protein sequence ID" value="CAE8628218.1"/>
    <property type="molecule type" value="Genomic_DNA"/>
</dbReference>
<dbReference type="Proteomes" id="UP000654075">
    <property type="component" value="Unassembled WGS sequence"/>
</dbReference>
<dbReference type="PANTHER" id="PTHR47447">
    <property type="entry name" value="OS03G0856100 PROTEIN"/>
    <property type="match status" value="1"/>
</dbReference>
<dbReference type="Pfam" id="PF01535">
    <property type="entry name" value="PPR"/>
    <property type="match status" value="1"/>
</dbReference>
<sequence length="264" mass="29418">MLCVRSLSLSLRAATLASRNCAGLVSRRALSSSSDDPLQGLELDSRVRYWAEKKQGLGQMEGREQFYHRPKGQRQQLPDDPSMQPSTPEQLAAASEVTQLGRQRRWQEALELFRTVSEPDPNLWTAMVDACAKSFEVGMARQMFSEMPVKTQAAYSTLIGILGRVRQIKEAERLLADMKKANFQPDEVTHTSMIMAYGMVCDVYGAVRTLREMEAAGMLVDQVAYGATLTACGRSGDFARAKELLAEMDQKSVQAHVGHFTHLR</sequence>
<reference evidence="4" key="1">
    <citation type="submission" date="2021-02" db="EMBL/GenBank/DDBJ databases">
        <authorList>
            <person name="Dougan E. K."/>
            <person name="Rhodes N."/>
            <person name="Thang M."/>
            <person name="Chan C."/>
        </authorList>
    </citation>
    <scope>NUCLEOTIDE SEQUENCE</scope>
</reference>
<accession>A0A813GSW4</accession>
<feature type="repeat" description="PPR" evidence="2">
    <location>
        <begin position="221"/>
        <end position="255"/>
    </location>
</feature>
<evidence type="ECO:0000256" key="3">
    <source>
        <dbReference type="SAM" id="SignalP"/>
    </source>
</evidence>
<dbReference type="PROSITE" id="PS51375">
    <property type="entry name" value="PPR"/>
    <property type="match status" value="2"/>
</dbReference>
<name>A0A813GSW4_POLGL</name>
<dbReference type="OrthoDB" id="185373at2759"/>
<dbReference type="AlphaFoldDB" id="A0A813GSW4"/>
<dbReference type="NCBIfam" id="TIGR00756">
    <property type="entry name" value="PPR"/>
    <property type="match status" value="2"/>
</dbReference>
<feature type="chain" id="PRO_5032656025" description="Pentacotripeptide-repeat region of PRORP domain-containing protein" evidence="3">
    <location>
        <begin position="18"/>
        <end position="264"/>
    </location>
</feature>
<evidence type="ECO:0000256" key="1">
    <source>
        <dbReference type="ARBA" id="ARBA00022737"/>
    </source>
</evidence>
<dbReference type="PANTHER" id="PTHR47447:SF17">
    <property type="entry name" value="OS12G0638900 PROTEIN"/>
    <property type="match status" value="1"/>
</dbReference>
<keyword evidence="1" id="KW-0677">Repeat</keyword>
<dbReference type="InterPro" id="IPR002885">
    <property type="entry name" value="PPR_rpt"/>
</dbReference>
<protein>
    <recommendedName>
        <fullName evidence="6">Pentacotripeptide-repeat region of PRORP domain-containing protein</fullName>
    </recommendedName>
</protein>
<feature type="repeat" description="PPR" evidence="2">
    <location>
        <begin position="151"/>
        <end position="185"/>
    </location>
</feature>
<evidence type="ECO:0000256" key="2">
    <source>
        <dbReference type="PROSITE-ProRule" id="PRU00708"/>
    </source>
</evidence>
<comment type="caution">
    <text evidence="4">The sequence shown here is derived from an EMBL/GenBank/DDBJ whole genome shotgun (WGS) entry which is preliminary data.</text>
</comment>
<proteinExistence type="predicted"/>
<dbReference type="Pfam" id="PF13041">
    <property type="entry name" value="PPR_2"/>
    <property type="match status" value="1"/>
</dbReference>
<keyword evidence="3" id="KW-0732">Signal</keyword>
<feature type="signal peptide" evidence="3">
    <location>
        <begin position="1"/>
        <end position="17"/>
    </location>
</feature>
<evidence type="ECO:0000313" key="4">
    <source>
        <dbReference type="EMBL" id="CAE8628218.1"/>
    </source>
</evidence>
<organism evidence="4 5">
    <name type="scientific">Polarella glacialis</name>
    <name type="common">Dinoflagellate</name>
    <dbReference type="NCBI Taxonomy" id="89957"/>
    <lineage>
        <taxon>Eukaryota</taxon>
        <taxon>Sar</taxon>
        <taxon>Alveolata</taxon>
        <taxon>Dinophyceae</taxon>
        <taxon>Suessiales</taxon>
        <taxon>Suessiaceae</taxon>
        <taxon>Polarella</taxon>
    </lineage>
</organism>
<evidence type="ECO:0008006" key="6">
    <source>
        <dbReference type="Google" id="ProtNLM"/>
    </source>
</evidence>